<dbReference type="PANTHER" id="PTHR31157">
    <property type="entry name" value="SCP DOMAIN-CONTAINING PROTEIN"/>
    <property type="match status" value="1"/>
</dbReference>
<gene>
    <name evidence="2" type="ORF">UFOPK3564_00201</name>
</gene>
<dbReference type="CDD" id="cd05379">
    <property type="entry name" value="CAP_bacterial"/>
    <property type="match status" value="1"/>
</dbReference>
<dbReference type="Pfam" id="PF00188">
    <property type="entry name" value="CAP"/>
    <property type="match status" value="1"/>
</dbReference>
<sequence>MSPTTLVAAVRSTRRRTRWSALVATVLAAGGLAVGTPAASAASPCPDVDLQPSVIGVERSAAAIGCLVNRERSLAGLGTLSVDPKVRIAAQRYAEDMAVRGFFAHESPEGTDPGVRLQIAGFAWSAFGENIASGQRTAREVMTAWLDSKGHCENLMTPMFTVAGYGIAAGADGPYWVQEFARPMASGTTVSALRPPACPRLPAPDDAAIQTAPPSTGPVAATAAAPATMAAPWTRRTGRRLRVRLALPAGDGTLTVTVRVRQAGRVVRTTTMQRRAGSTQRLTVRLRTARGGRLTVSAGAAPPVGVSFR</sequence>
<feature type="domain" description="SCP" evidence="1">
    <location>
        <begin position="67"/>
        <end position="180"/>
    </location>
</feature>
<dbReference type="Gene3D" id="3.40.33.10">
    <property type="entry name" value="CAP"/>
    <property type="match status" value="1"/>
</dbReference>
<reference evidence="2" key="1">
    <citation type="submission" date="2020-05" db="EMBL/GenBank/DDBJ databases">
        <authorList>
            <person name="Chiriac C."/>
            <person name="Salcher M."/>
            <person name="Ghai R."/>
            <person name="Kavagutti S V."/>
        </authorList>
    </citation>
    <scope>NUCLEOTIDE SEQUENCE</scope>
</reference>
<dbReference type="SUPFAM" id="SSF55797">
    <property type="entry name" value="PR-1-like"/>
    <property type="match status" value="1"/>
</dbReference>
<name>A0A6J7FRT1_9ZZZZ</name>
<dbReference type="PANTHER" id="PTHR31157:SF1">
    <property type="entry name" value="SCP DOMAIN-CONTAINING PROTEIN"/>
    <property type="match status" value="1"/>
</dbReference>
<dbReference type="EMBL" id="CAFBMK010000006">
    <property type="protein sequence ID" value="CAB4894243.1"/>
    <property type="molecule type" value="Genomic_DNA"/>
</dbReference>
<dbReference type="AlphaFoldDB" id="A0A6J7FRT1"/>
<proteinExistence type="predicted"/>
<protein>
    <submittedName>
        <fullName evidence="2">Unannotated protein</fullName>
    </submittedName>
</protein>
<organism evidence="2">
    <name type="scientific">freshwater metagenome</name>
    <dbReference type="NCBI Taxonomy" id="449393"/>
    <lineage>
        <taxon>unclassified sequences</taxon>
        <taxon>metagenomes</taxon>
        <taxon>ecological metagenomes</taxon>
    </lineage>
</organism>
<accession>A0A6J7FRT1</accession>
<evidence type="ECO:0000313" key="2">
    <source>
        <dbReference type="EMBL" id="CAB4894243.1"/>
    </source>
</evidence>
<dbReference type="InterPro" id="IPR035940">
    <property type="entry name" value="CAP_sf"/>
</dbReference>
<dbReference type="InterPro" id="IPR014044">
    <property type="entry name" value="CAP_dom"/>
</dbReference>
<evidence type="ECO:0000259" key="1">
    <source>
        <dbReference type="Pfam" id="PF00188"/>
    </source>
</evidence>